<dbReference type="NCBIfam" id="TIGR00966">
    <property type="entry name" value="transloc_SecF"/>
    <property type="match status" value="1"/>
</dbReference>
<gene>
    <name evidence="14" type="primary">secDF_2</name>
    <name evidence="12" type="synonym">secF</name>
    <name evidence="14" type="ORF">H0A61_02377</name>
</gene>
<feature type="transmembrane region" description="Helical" evidence="12">
    <location>
        <begin position="176"/>
        <end position="197"/>
    </location>
</feature>
<dbReference type="HAMAP" id="MF_01464_B">
    <property type="entry name" value="SecF_B"/>
    <property type="match status" value="1"/>
</dbReference>
<keyword evidence="4 12" id="KW-0812">Transmembrane</keyword>
<sequence>MDFVGRRKVWFLISGILIISGIISILLTGMNVGIDFKGGTILHYDIGENFDNSQVRHILNQFDLKDNEVKKAGEDKQEVIIRTRVLSQSEKAEIFNAFKAKWPNTQSIRMEEVDPIIGGELRNAALVALVIAAIGMIIYITLRFEFKFAVTAIIAVLHDALVVLSFFALLKIPVNAPFVAAILTVIGYSINDTIVVYDRIRENLKLMHRASLENIVNSSIIQTLTRSINTSLTTLIVITILYILGGETIKDFALALIVGILAGTYSSIFIASPLWVMWKKTERGIL</sequence>
<dbReference type="GO" id="GO:0015450">
    <property type="term" value="F:protein-transporting ATPase activity"/>
    <property type="evidence" value="ECO:0007669"/>
    <property type="project" value="InterPro"/>
</dbReference>
<keyword evidence="3 12" id="KW-1003">Cell membrane</keyword>
<keyword evidence="5 12" id="KW-0653">Protein transport</keyword>
<protein>
    <recommendedName>
        <fullName evidence="12">Protein-export membrane protein SecF</fullName>
    </recommendedName>
</protein>
<dbReference type="NCBIfam" id="TIGR00916">
    <property type="entry name" value="2A0604s01"/>
    <property type="match status" value="1"/>
</dbReference>
<dbReference type="Gene3D" id="1.20.1640.10">
    <property type="entry name" value="Multidrug efflux transporter AcrB transmembrane domain"/>
    <property type="match status" value="1"/>
</dbReference>
<feature type="transmembrane region" description="Helical" evidence="12">
    <location>
        <begin position="9"/>
        <end position="27"/>
    </location>
</feature>
<dbReference type="GO" id="GO:0006605">
    <property type="term" value="P:protein targeting"/>
    <property type="evidence" value="ECO:0007669"/>
    <property type="project" value="UniProtKB-UniRule"/>
</dbReference>
<dbReference type="FunFam" id="1.20.1640.10:FF:000024">
    <property type="entry name" value="Multifunctional fusion protein"/>
    <property type="match status" value="1"/>
</dbReference>
<evidence type="ECO:0000256" key="4">
    <source>
        <dbReference type="ARBA" id="ARBA00022692"/>
    </source>
</evidence>
<dbReference type="GO" id="GO:0043952">
    <property type="term" value="P:protein transport by the Sec complex"/>
    <property type="evidence" value="ECO:0007669"/>
    <property type="project" value="UniProtKB-UniRule"/>
</dbReference>
<feature type="transmembrane region" description="Helical" evidence="12">
    <location>
        <begin position="124"/>
        <end position="142"/>
    </location>
</feature>
<dbReference type="InterPro" id="IPR005665">
    <property type="entry name" value="SecF_bac"/>
</dbReference>
<dbReference type="KEGG" id="kme:H0A61_02377"/>
<keyword evidence="15" id="KW-1185">Reference proteome</keyword>
<dbReference type="EMBL" id="CP059066">
    <property type="protein sequence ID" value="QSQ09985.1"/>
    <property type="molecule type" value="Genomic_DNA"/>
</dbReference>
<comment type="similarity">
    <text evidence="12">Belongs to the SecD/SecF family. SecF subfamily.</text>
</comment>
<comment type="subcellular location">
    <subcellularLocation>
        <location evidence="1 12">Cell membrane</location>
        <topology evidence="1 12">Multi-pass membrane protein</topology>
    </subcellularLocation>
</comment>
<evidence type="ECO:0000256" key="8">
    <source>
        <dbReference type="ARBA" id="ARBA00023136"/>
    </source>
</evidence>
<evidence type="ECO:0000256" key="5">
    <source>
        <dbReference type="ARBA" id="ARBA00022927"/>
    </source>
</evidence>
<dbReference type="InterPro" id="IPR055344">
    <property type="entry name" value="SecD_SecF_C_bact"/>
</dbReference>
<dbReference type="InterPro" id="IPR022813">
    <property type="entry name" value="SecD/SecF_arch_bac"/>
</dbReference>
<evidence type="ECO:0000256" key="11">
    <source>
        <dbReference type="ARBA" id="ARBA00061053"/>
    </source>
</evidence>
<feature type="transmembrane region" description="Helical" evidence="12">
    <location>
        <begin position="149"/>
        <end position="170"/>
    </location>
</feature>
<feature type="transmembrane region" description="Helical" evidence="12">
    <location>
        <begin position="252"/>
        <end position="278"/>
    </location>
</feature>
<evidence type="ECO:0000313" key="15">
    <source>
        <dbReference type="Proteomes" id="UP000662904"/>
    </source>
</evidence>
<comment type="function">
    <text evidence="9 12">Part of the Sec protein translocase complex. Interacts with the SecYEG preprotein conducting channel. SecDF uses the proton motive force (PMF) to complete protein translocation after the ATP-dependent function of SecA.</text>
</comment>
<dbReference type="Pfam" id="PF02355">
    <property type="entry name" value="SecD_SecF_C"/>
    <property type="match status" value="1"/>
</dbReference>
<evidence type="ECO:0000259" key="13">
    <source>
        <dbReference type="Pfam" id="PF02355"/>
    </source>
</evidence>
<organism evidence="14 15">
    <name type="scientific">Koleobacter methoxysyntrophicus</name>
    <dbReference type="NCBI Taxonomy" id="2751313"/>
    <lineage>
        <taxon>Bacteria</taxon>
        <taxon>Bacillati</taxon>
        <taxon>Bacillota</taxon>
        <taxon>Clostridia</taxon>
        <taxon>Koleobacterales</taxon>
        <taxon>Koleobacteraceae</taxon>
        <taxon>Koleobacter</taxon>
    </lineage>
</organism>
<dbReference type="InterPro" id="IPR022645">
    <property type="entry name" value="SecD/SecF_bac"/>
</dbReference>
<dbReference type="PRINTS" id="PR01755">
    <property type="entry name" value="SECFTRNLCASE"/>
</dbReference>
<feature type="transmembrane region" description="Helical" evidence="12">
    <location>
        <begin position="228"/>
        <end position="246"/>
    </location>
</feature>
<evidence type="ECO:0000256" key="9">
    <source>
        <dbReference type="ARBA" id="ARBA00059018"/>
    </source>
</evidence>
<dbReference type="RefSeq" id="WP_206707314.1">
    <property type="nucleotide sequence ID" value="NZ_CP059066.1"/>
</dbReference>
<evidence type="ECO:0000256" key="3">
    <source>
        <dbReference type="ARBA" id="ARBA00022475"/>
    </source>
</evidence>
<evidence type="ECO:0000313" key="14">
    <source>
        <dbReference type="EMBL" id="QSQ09985.1"/>
    </source>
</evidence>
<evidence type="ECO:0000256" key="12">
    <source>
        <dbReference type="HAMAP-Rule" id="MF_01464"/>
    </source>
</evidence>
<comment type="similarity">
    <text evidence="11">In the N-terminal section; belongs to the SecD/SecF family. SecD subfamily.</text>
</comment>
<dbReference type="SUPFAM" id="SSF82866">
    <property type="entry name" value="Multidrug efflux transporter AcrB transmembrane domain"/>
    <property type="match status" value="1"/>
</dbReference>
<reference evidence="14" key="1">
    <citation type="submission" date="2020-07" db="EMBL/GenBank/DDBJ databases">
        <title>Koleobacter methoxysyntrophicus gen. nov., sp. nov., a novel anaerobic bacterium isolated from deep subsurface oil field and proposal of Koleobacterales ord. nov. in the phylum Firmicutes.</title>
        <authorList>
            <person name="Sakamoto S."/>
            <person name="Tamaki H."/>
        </authorList>
    </citation>
    <scope>NUCLEOTIDE SEQUENCE</scope>
    <source>
        <strain evidence="14">NRmbB1</strain>
    </source>
</reference>
<evidence type="ECO:0000256" key="6">
    <source>
        <dbReference type="ARBA" id="ARBA00022989"/>
    </source>
</evidence>
<evidence type="ECO:0000256" key="2">
    <source>
        <dbReference type="ARBA" id="ARBA00022448"/>
    </source>
</evidence>
<comment type="similarity">
    <text evidence="10">In the C-terminal section; belongs to the SecD/SecF family. SecF subfamily.</text>
</comment>
<keyword evidence="8 12" id="KW-0472">Membrane</keyword>
<dbReference type="InterPro" id="IPR048634">
    <property type="entry name" value="SecD_SecF_C"/>
</dbReference>
<proteinExistence type="inferred from homology"/>
<evidence type="ECO:0000256" key="10">
    <source>
        <dbReference type="ARBA" id="ARBA00060856"/>
    </source>
</evidence>
<keyword evidence="7 12" id="KW-0811">Translocation</keyword>
<dbReference type="GO" id="GO:0065002">
    <property type="term" value="P:intracellular protein transmembrane transport"/>
    <property type="evidence" value="ECO:0007669"/>
    <property type="project" value="UniProtKB-UniRule"/>
</dbReference>
<dbReference type="GO" id="GO:0005886">
    <property type="term" value="C:plasma membrane"/>
    <property type="evidence" value="ECO:0007669"/>
    <property type="project" value="UniProtKB-SubCell"/>
</dbReference>
<accession>A0A8A0RNK8</accession>
<comment type="subunit">
    <text evidence="12">Forms a complex with SecD. Part of the essential Sec protein translocation apparatus which comprises SecA, SecYEG and auxiliary proteins SecDF. Other proteins may also be involved.</text>
</comment>
<evidence type="ECO:0000256" key="1">
    <source>
        <dbReference type="ARBA" id="ARBA00004651"/>
    </source>
</evidence>
<feature type="domain" description="Protein export membrane protein SecD/SecF C-terminal" evidence="13">
    <location>
        <begin position="97"/>
        <end position="280"/>
    </location>
</feature>
<dbReference type="PANTHER" id="PTHR30081:SF8">
    <property type="entry name" value="PROTEIN TRANSLOCASE SUBUNIT SECF"/>
    <property type="match status" value="1"/>
</dbReference>
<evidence type="ECO:0000256" key="7">
    <source>
        <dbReference type="ARBA" id="ARBA00023010"/>
    </source>
</evidence>
<keyword evidence="6 12" id="KW-1133">Transmembrane helix</keyword>
<dbReference type="AlphaFoldDB" id="A0A8A0RNK8"/>
<dbReference type="Proteomes" id="UP000662904">
    <property type="component" value="Chromosome"/>
</dbReference>
<name>A0A8A0RNK8_9FIRM</name>
<keyword evidence="2 12" id="KW-0813">Transport</keyword>
<dbReference type="PANTHER" id="PTHR30081">
    <property type="entry name" value="PROTEIN-EXPORT MEMBRANE PROTEIN SEC"/>
    <property type="match status" value="1"/>
</dbReference>